<comment type="caution">
    <text evidence="2">The sequence shown here is derived from an EMBL/GenBank/DDBJ whole genome shotgun (WGS) entry which is preliminary data.</text>
</comment>
<reference evidence="2" key="1">
    <citation type="submission" date="2023-10" db="EMBL/GenBank/DDBJ databases">
        <title>Genome assembly of Pristionchus species.</title>
        <authorList>
            <person name="Yoshida K."/>
            <person name="Sommer R.J."/>
        </authorList>
    </citation>
    <scope>NUCLEOTIDE SEQUENCE</scope>
    <source>
        <strain evidence="2">RS0144</strain>
    </source>
</reference>
<name>A0AAV5U7C5_9BILA</name>
<dbReference type="InterPro" id="IPR000210">
    <property type="entry name" value="BTB/POZ_dom"/>
</dbReference>
<dbReference type="SUPFAM" id="SSF54695">
    <property type="entry name" value="POZ domain"/>
    <property type="match status" value="1"/>
</dbReference>
<dbReference type="SMART" id="SM00225">
    <property type="entry name" value="BTB"/>
    <property type="match status" value="1"/>
</dbReference>
<feature type="non-terminal residue" evidence="2">
    <location>
        <position position="1"/>
    </location>
</feature>
<dbReference type="PANTHER" id="PTHR22744">
    <property type="entry name" value="HELIX LOOP HELIX PROTEIN 21-RELATED"/>
    <property type="match status" value="1"/>
</dbReference>
<dbReference type="Proteomes" id="UP001432027">
    <property type="component" value="Unassembled WGS sequence"/>
</dbReference>
<feature type="domain" description="BTB" evidence="1">
    <location>
        <begin position="11"/>
        <end position="78"/>
    </location>
</feature>
<sequence length="107" mass="12241">IDFTKPIENHTSIALIVENKRLHVSKEILSVHSPVFSALFFQDFAEKAKEVVEIKEVDYDQFVDFLNVIYPTSTEILARTVGYILTLADRFQVECALDKAESYLLTT</sequence>
<dbReference type="Pfam" id="PF00651">
    <property type="entry name" value="BTB"/>
    <property type="match status" value="1"/>
</dbReference>
<dbReference type="EMBL" id="BTSX01000005">
    <property type="protein sequence ID" value="GMT02553.1"/>
    <property type="molecule type" value="Genomic_DNA"/>
</dbReference>
<gene>
    <name evidence="2" type="ORF">PENTCL1PPCAC_24727</name>
</gene>
<dbReference type="AlphaFoldDB" id="A0AAV5U7C5"/>
<proteinExistence type="predicted"/>
<protein>
    <recommendedName>
        <fullName evidence="1">BTB domain-containing protein</fullName>
    </recommendedName>
</protein>
<dbReference type="CDD" id="cd18186">
    <property type="entry name" value="BTB_POZ_ZBTB_KLHL-like"/>
    <property type="match status" value="1"/>
</dbReference>
<dbReference type="Gene3D" id="3.30.710.10">
    <property type="entry name" value="Potassium Channel Kv1.1, Chain A"/>
    <property type="match status" value="1"/>
</dbReference>
<organism evidence="2 3">
    <name type="scientific">Pristionchus entomophagus</name>
    <dbReference type="NCBI Taxonomy" id="358040"/>
    <lineage>
        <taxon>Eukaryota</taxon>
        <taxon>Metazoa</taxon>
        <taxon>Ecdysozoa</taxon>
        <taxon>Nematoda</taxon>
        <taxon>Chromadorea</taxon>
        <taxon>Rhabditida</taxon>
        <taxon>Rhabditina</taxon>
        <taxon>Diplogasteromorpha</taxon>
        <taxon>Diplogasteroidea</taxon>
        <taxon>Neodiplogasteridae</taxon>
        <taxon>Pristionchus</taxon>
    </lineage>
</organism>
<accession>A0AAV5U7C5</accession>
<keyword evidence="3" id="KW-1185">Reference proteome</keyword>
<dbReference type="PANTHER" id="PTHR22744:SF14">
    <property type="entry name" value="BTB DOMAIN-CONTAINING PROTEIN-RELATED"/>
    <property type="match status" value="1"/>
</dbReference>
<evidence type="ECO:0000259" key="1">
    <source>
        <dbReference type="PROSITE" id="PS50097"/>
    </source>
</evidence>
<dbReference type="InterPro" id="IPR011333">
    <property type="entry name" value="SKP1/BTB/POZ_sf"/>
</dbReference>
<evidence type="ECO:0000313" key="2">
    <source>
        <dbReference type="EMBL" id="GMT02553.1"/>
    </source>
</evidence>
<dbReference type="PROSITE" id="PS50097">
    <property type="entry name" value="BTB"/>
    <property type="match status" value="1"/>
</dbReference>
<evidence type="ECO:0000313" key="3">
    <source>
        <dbReference type="Proteomes" id="UP001432027"/>
    </source>
</evidence>